<dbReference type="PANTHER" id="PTHR30069:SF40">
    <property type="entry name" value="TONB-DEPENDENT RECEPTOR NMB0964-RELATED"/>
    <property type="match status" value="1"/>
</dbReference>
<keyword evidence="5 9" id="KW-0798">TonB box</keyword>
<keyword evidence="11" id="KW-0732">Signal</keyword>
<keyword evidence="6 8" id="KW-0472">Membrane</keyword>
<dbReference type="Gene3D" id="2.40.170.20">
    <property type="entry name" value="TonB-dependent receptor, beta-barrel domain"/>
    <property type="match status" value="1"/>
</dbReference>
<keyword evidence="7 8" id="KW-0998">Cell outer membrane</keyword>
<feature type="compositionally biased region" description="Acidic residues" evidence="10">
    <location>
        <begin position="316"/>
        <end position="328"/>
    </location>
</feature>
<evidence type="ECO:0000313" key="14">
    <source>
        <dbReference type="EMBL" id="NVD26635.1"/>
    </source>
</evidence>
<dbReference type="InterPro" id="IPR000531">
    <property type="entry name" value="Beta-barrel_TonB"/>
</dbReference>
<evidence type="ECO:0000256" key="1">
    <source>
        <dbReference type="ARBA" id="ARBA00004571"/>
    </source>
</evidence>
<evidence type="ECO:0000256" key="11">
    <source>
        <dbReference type="SAM" id="SignalP"/>
    </source>
</evidence>
<comment type="similarity">
    <text evidence="8 9">Belongs to the TonB-dependent receptor family.</text>
</comment>
<evidence type="ECO:0000256" key="6">
    <source>
        <dbReference type="ARBA" id="ARBA00023136"/>
    </source>
</evidence>
<protein>
    <submittedName>
        <fullName evidence="14">TonB-dependent receptor</fullName>
    </submittedName>
</protein>
<dbReference type="Pfam" id="PF00593">
    <property type="entry name" value="TonB_dep_Rec_b-barrel"/>
    <property type="match status" value="1"/>
</dbReference>
<evidence type="ECO:0000256" key="3">
    <source>
        <dbReference type="ARBA" id="ARBA00022452"/>
    </source>
</evidence>
<accession>A0ABX2MYW4</accession>
<evidence type="ECO:0000256" key="4">
    <source>
        <dbReference type="ARBA" id="ARBA00022692"/>
    </source>
</evidence>
<feature type="chain" id="PRO_5045932766" evidence="11">
    <location>
        <begin position="28"/>
        <end position="720"/>
    </location>
</feature>
<dbReference type="EMBL" id="JABWMH010000001">
    <property type="protein sequence ID" value="NVD26635.1"/>
    <property type="molecule type" value="Genomic_DNA"/>
</dbReference>
<keyword evidence="4 8" id="KW-0812">Transmembrane</keyword>
<dbReference type="InterPro" id="IPR037066">
    <property type="entry name" value="Plug_dom_sf"/>
</dbReference>
<feature type="region of interest" description="Disordered" evidence="10">
    <location>
        <begin position="306"/>
        <end position="334"/>
    </location>
</feature>
<comment type="subcellular location">
    <subcellularLocation>
        <location evidence="1 8">Cell outer membrane</location>
        <topology evidence="1 8">Multi-pass membrane protein</topology>
    </subcellularLocation>
</comment>
<dbReference type="SUPFAM" id="SSF56935">
    <property type="entry name" value="Porins"/>
    <property type="match status" value="1"/>
</dbReference>
<keyword evidence="15" id="KW-1185">Reference proteome</keyword>
<reference evidence="14 15" key="1">
    <citation type="submission" date="2020-06" db="EMBL/GenBank/DDBJ databases">
        <authorList>
            <person name="Kim S.-J."/>
            <person name="Park S.-J."/>
        </authorList>
    </citation>
    <scope>NUCLEOTIDE SEQUENCE [LARGE SCALE GENOMIC DNA]</scope>
    <source>
        <strain evidence="14 15">SW-151</strain>
    </source>
</reference>
<feature type="domain" description="TonB-dependent receptor-like beta-barrel" evidence="12">
    <location>
        <begin position="270"/>
        <end position="689"/>
    </location>
</feature>
<gene>
    <name evidence="14" type="ORF">HUO14_01800</name>
</gene>
<dbReference type="PROSITE" id="PS52016">
    <property type="entry name" value="TONB_DEPENDENT_REC_3"/>
    <property type="match status" value="1"/>
</dbReference>
<evidence type="ECO:0000256" key="9">
    <source>
        <dbReference type="RuleBase" id="RU003357"/>
    </source>
</evidence>
<dbReference type="PANTHER" id="PTHR30069">
    <property type="entry name" value="TONB-DEPENDENT OUTER MEMBRANE RECEPTOR"/>
    <property type="match status" value="1"/>
</dbReference>
<evidence type="ECO:0000313" key="15">
    <source>
        <dbReference type="Proteomes" id="UP000652427"/>
    </source>
</evidence>
<evidence type="ECO:0000256" key="10">
    <source>
        <dbReference type="SAM" id="MobiDB-lite"/>
    </source>
</evidence>
<sequence>MEEMILSHRKFLISAAILTLPAAPALAQKDTSAQQRADGLSDDFHNDDMIVVTAPYVEQLDILAGTSVLSGDQLAEDLRGQIGDSLTGLPGVSSTSFAPGSSRPVLRGFQGPRVRVLTDGIGSLDASNTSVDHAVTIDPLTAQRVEVLRGPAVLLFGGDAIGGAVNVIDKRIPRDIPDDAVHLDAIGGYGSAADDWSIAGSVDVPLTPKLVIHADGSFRDTGDVRVPGYVLSPALRADVLADAAEEAEEGHLDEAAELTEAANQSGRVANTASRTQTAGAGIAYIDDGGNLGFSISYYDTDYGVPGRPGAGHAHGEEDDDDEEEEGHEEEGPVTIGLKQYRADLRGGVNMGGFFEALNFRAGYSDYTHTEFEGDEIGTVFSVSGIEARAELVQADHDGWRGVIGSQILVRDFNAIGAEAFVPKNTIESWAFFTVQEADLGYLELEGALRFDQANISANSIDFDRSFNTVSAAVGVAYAPDDNPFKIGANLSRSERAPSAEELLSNGPHIATQAFEIGNPDFTTEKSWGGELYARWDSDDLQLSATAYSNFFNDYIFEAATGAEEDGLPVFQYFQRDATYYGFEASASAVVARFGNFDLVADGVADYVHAKIDDGGGPVPRIPPLRLLGGLKAQSDNLDLRAEVEWSASQNKVAAFETTTDGFTMVNATAAWRPFGKDGGITLLASANNIFDVNARRHASFTKDYVPLSGRDIRVSAKFSF</sequence>
<keyword evidence="2 8" id="KW-0813">Transport</keyword>
<proteinExistence type="inferred from homology"/>
<dbReference type="Pfam" id="PF07715">
    <property type="entry name" value="Plug"/>
    <property type="match status" value="1"/>
</dbReference>
<dbReference type="InterPro" id="IPR012910">
    <property type="entry name" value="Plug_dom"/>
</dbReference>
<keyword evidence="14" id="KW-0675">Receptor</keyword>
<dbReference type="Gene3D" id="2.170.130.10">
    <property type="entry name" value="TonB-dependent receptor, plug domain"/>
    <property type="match status" value="1"/>
</dbReference>
<evidence type="ECO:0000256" key="5">
    <source>
        <dbReference type="ARBA" id="ARBA00023077"/>
    </source>
</evidence>
<evidence type="ECO:0000256" key="8">
    <source>
        <dbReference type="PROSITE-ProRule" id="PRU01360"/>
    </source>
</evidence>
<dbReference type="Proteomes" id="UP000652427">
    <property type="component" value="Unassembled WGS sequence"/>
</dbReference>
<evidence type="ECO:0000259" key="12">
    <source>
        <dbReference type="Pfam" id="PF00593"/>
    </source>
</evidence>
<comment type="caution">
    <text evidence="14">The sequence shown here is derived from an EMBL/GenBank/DDBJ whole genome shotgun (WGS) entry which is preliminary data.</text>
</comment>
<name>A0ABX2MYW4_9SPHN</name>
<evidence type="ECO:0000259" key="13">
    <source>
        <dbReference type="Pfam" id="PF07715"/>
    </source>
</evidence>
<feature type="signal peptide" evidence="11">
    <location>
        <begin position="1"/>
        <end position="27"/>
    </location>
</feature>
<keyword evidence="3 8" id="KW-1134">Transmembrane beta strand</keyword>
<dbReference type="InterPro" id="IPR039426">
    <property type="entry name" value="TonB-dep_rcpt-like"/>
</dbReference>
<organism evidence="14 15">
    <name type="scientific">Parasphingorhabdus flavimaris</name>
    <dbReference type="NCBI Taxonomy" id="266812"/>
    <lineage>
        <taxon>Bacteria</taxon>
        <taxon>Pseudomonadati</taxon>
        <taxon>Pseudomonadota</taxon>
        <taxon>Alphaproteobacteria</taxon>
        <taxon>Sphingomonadales</taxon>
        <taxon>Sphingomonadaceae</taxon>
        <taxon>Parasphingorhabdus</taxon>
    </lineage>
</organism>
<feature type="domain" description="TonB-dependent receptor plug" evidence="13">
    <location>
        <begin position="60"/>
        <end position="164"/>
    </location>
</feature>
<evidence type="ECO:0000256" key="2">
    <source>
        <dbReference type="ARBA" id="ARBA00022448"/>
    </source>
</evidence>
<dbReference type="InterPro" id="IPR036942">
    <property type="entry name" value="Beta-barrel_TonB_sf"/>
</dbReference>
<evidence type="ECO:0000256" key="7">
    <source>
        <dbReference type="ARBA" id="ARBA00023237"/>
    </source>
</evidence>